<dbReference type="InterPro" id="IPR006287">
    <property type="entry name" value="DJ-1"/>
</dbReference>
<dbReference type="InterPro" id="IPR050325">
    <property type="entry name" value="Prot/Nucl_acid_deglycase"/>
</dbReference>
<dbReference type="AlphaFoldDB" id="A0A9D9IUN6"/>
<dbReference type="InterPro" id="IPR002818">
    <property type="entry name" value="DJ-1/PfpI"/>
</dbReference>
<dbReference type="CDD" id="cd03135">
    <property type="entry name" value="GATase1_DJ-1"/>
    <property type="match status" value="1"/>
</dbReference>
<proteinExistence type="predicted"/>
<dbReference type="EMBL" id="JADILZ010000084">
    <property type="protein sequence ID" value="MBO8479037.1"/>
    <property type="molecule type" value="Genomic_DNA"/>
</dbReference>
<evidence type="ECO:0000313" key="2">
    <source>
        <dbReference type="EMBL" id="MBO8479037.1"/>
    </source>
</evidence>
<dbReference type="PANTHER" id="PTHR48094">
    <property type="entry name" value="PROTEIN/NUCLEIC ACID DEGLYCASE DJ-1-RELATED"/>
    <property type="match status" value="1"/>
</dbReference>
<dbReference type="InterPro" id="IPR029062">
    <property type="entry name" value="Class_I_gatase-like"/>
</dbReference>
<sequence length="191" mass="20039">MKGVYMFFADGFEETEALATADVMRRGGIDVKKVSITGSLGVSSSHGVHVLADMTFGEFKNSVVLEGTTPQDVMVFPGGLPGSDNLAACKELMDMMLKHYEEGGCVAAICAAPSVVLGLLPDLKGKKMTCYDGFEPALIEKGVEYTKEGVVTDGNIITGRGAGHAVSFGLAIVAYLKGQEAADQVAHSIML</sequence>
<evidence type="ECO:0000259" key="1">
    <source>
        <dbReference type="Pfam" id="PF01965"/>
    </source>
</evidence>
<gene>
    <name evidence="2" type="ORF">IAB80_09155</name>
</gene>
<name>A0A9D9IUN6_9BACT</name>
<dbReference type="NCBIfam" id="TIGR01383">
    <property type="entry name" value="not_thiJ"/>
    <property type="match status" value="1"/>
</dbReference>
<dbReference type="GO" id="GO:0005737">
    <property type="term" value="C:cytoplasm"/>
    <property type="evidence" value="ECO:0007669"/>
    <property type="project" value="TreeGrafter"/>
</dbReference>
<dbReference type="Gene3D" id="3.40.50.880">
    <property type="match status" value="1"/>
</dbReference>
<reference evidence="2" key="2">
    <citation type="journal article" date="2021" name="PeerJ">
        <title>Extensive microbial diversity within the chicken gut microbiome revealed by metagenomics and culture.</title>
        <authorList>
            <person name="Gilroy R."/>
            <person name="Ravi A."/>
            <person name="Getino M."/>
            <person name="Pursley I."/>
            <person name="Horton D.L."/>
            <person name="Alikhan N.F."/>
            <person name="Baker D."/>
            <person name="Gharbi K."/>
            <person name="Hall N."/>
            <person name="Watson M."/>
            <person name="Adriaenssens E.M."/>
            <person name="Foster-Nyarko E."/>
            <person name="Jarju S."/>
            <person name="Secka A."/>
            <person name="Antonio M."/>
            <person name="Oren A."/>
            <person name="Chaudhuri R.R."/>
            <person name="La Ragione R."/>
            <person name="Hildebrand F."/>
            <person name="Pallen M.J."/>
        </authorList>
    </citation>
    <scope>NUCLEOTIDE SEQUENCE</scope>
    <source>
        <strain evidence="2">2478</strain>
    </source>
</reference>
<accession>A0A9D9IUN6</accession>
<organism evidence="2 3">
    <name type="scientific">Candidatus Cryptobacteroides excrementipullorum</name>
    <dbReference type="NCBI Taxonomy" id="2840761"/>
    <lineage>
        <taxon>Bacteria</taxon>
        <taxon>Pseudomonadati</taxon>
        <taxon>Bacteroidota</taxon>
        <taxon>Bacteroidia</taxon>
        <taxon>Bacteroidales</taxon>
        <taxon>Candidatus Cryptobacteroides</taxon>
    </lineage>
</organism>
<comment type="caution">
    <text evidence="2">The sequence shown here is derived from an EMBL/GenBank/DDBJ whole genome shotgun (WGS) entry which is preliminary data.</text>
</comment>
<dbReference type="Proteomes" id="UP000823771">
    <property type="component" value="Unassembled WGS sequence"/>
</dbReference>
<evidence type="ECO:0000313" key="3">
    <source>
        <dbReference type="Proteomes" id="UP000823771"/>
    </source>
</evidence>
<dbReference type="Pfam" id="PF01965">
    <property type="entry name" value="DJ-1_PfpI"/>
    <property type="match status" value="1"/>
</dbReference>
<reference evidence="2" key="1">
    <citation type="submission" date="2020-10" db="EMBL/GenBank/DDBJ databases">
        <authorList>
            <person name="Gilroy R."/>
        </authorList>
    </citation>
    <scope>NUCLEOTIDE SEQUENCE</scope>
    <source>
        <strain evidence="2">2478</strain>
    </source>
</reference>
<dbReference type="PANTHER" id="PTHR48094:SF12">
    <property type="entry name" value="PARKINSON DISEASE PROTEIN 7 HOMOLOG"/>
    <property type="match status" value="1"/>
</dbReference>
<protein>
    <submittedName>
        <fullName evidence="2">DJ-1/PfpI family protein</fullName>
    </submittedName>
</protein>
<feature type="domain" description="DJ-1/PfpI" evidence="1">
    <location>
        <begin position="4"/>
        <end position="174"/>
    </location>
</feature>
<dbReference type="SUPFAM" id="SSF52317">
    <property type="entry name" value="Class I glutamine amidotransferase-like"/>
    <property type="match status" value="1"/>
</dbReference>